<sequence>MKSGFTMEKQARYNEEKQVRERGYNRWLKKFWLWMMNHPL</sequence>
<name>A0A150KHD7_HEYCO</name>
<dbReference type="EMBL" id="LQYI01000022">
    <property type="protein sequence ID" value="KYC71915.1"/>
    <property type="molecule type" value="Genomic_DNA"/>
</dbReference>
<proteinExistence type="predicted"/>
<dbReference type="Proteomes" id="UP000075304">
    <property type="component" value="Unassembled WGS sequence"/>
</dbReference>
<comment type="caution">
    <text evidence="1">The sequence shown here is derived from an EMBL/GenBank/DDBJ whole genome shotgun (WGS) entry which is preliminary data.</text>
</comment>
<accession>A0A150KHD7</accession>
<protein>
    <submittedName>
        <fullName evidence="1">Uncharacterized protein</fullName>
    </submittedName>
</protein>
<evidence type="ECO:0000313" key="1">
    <source>
        <dbReference type="EMBL" id="KYC71915.1"/>
    </source>
</evidence>
<organism evidence="1 2">
    <name type="scientific">Heyndrickxia coagulans</name>
    <name type="common">Weizmannia coagulans</name>
    <dbReference type="NCBI Taxonomy" id="1398"/>
    <lineage>
        <taxon>Bacteria</taxon>
        <taxon>Bacillati</taxon>
        <taxon>Bacillota</taxon>
        <taxon>Bacilli</taxon>
        <taxon>Bacillales</taxon>
        <taxon>Bacillaceae</taxon>
        <taxon>Heyndrickxia</taxon>
    </lineage>
</organism>
<dbReference type="AlphaFoldDB" id="A0A150KHD7"/>
<gene>
    <name evidence="1" type="ORF">B4099_0616</name>
</gene>
<evidence type="ECO:0000313" key="2">
    <source>
        <dbReference type="Proteomes" id="UP000075304"/>
    </source>
</evidence>
<reference evidence="1 2" key="1">
    <citation type="submission" date="2016-01" db="EMBL/GenBank/DDBJ databases">
        <title>Genome Sequences of Twelve Sporeforming Bacillus Species Isolated from Foods.</title>
        <authorList>
            <person name="Berendsen E.M."/>
            <person name="Wells-Bennik M.H."/>
            <person name="Krawcyk A.O."/>
            <person name="De Jong A."/>
            <person name="Holsappel S."/>
            <person name="Eijlander R.T."/>
            <person name="Kuipers O.P."/>
        </authorList>
    </citation>
    <scope>NUCLEOTIDE SEQUENCE [LARGE SCALE GENOMIC DNA]</scope>
    <source>
        <strain evidence="1 2">B4099</strain>
    </source>
</reference>